<dbReference type="NCBIfam" id="TIGR00254">
    <property type="entry name" value="GGDEF"/>
    <property type="match status" value="1"/>
</dbReference>
<evidence type="ECO:0000259" key="1">
    <source>
        <dbReference type="PROSITE" id="PS50887"/>
    </source>
</evidence>
<name>A0ABU5IJH3_9BURK</name>
<dbReference type="InterPro" id="IPR043128">
    <property type="entry name" value="Rev_trsase/Diguanyl_cyclase"/>
</dbReference>
<proteinExistence type="predicted"/>
<dbReference type="CDD" id="cd01949">
    <property type="entry name" value="GGDEF"/>
    <property type="match status" value="1"/>
</dbReference>
<accession>A0ABU5IJH3</accession>
<dbReference type="InterPro" id="IPR029787">
    <property type="entry name" value="Nucleotide_cyclase"/>
</dbReference>
<organism evidence="2 3">
    <name type="scientific">Azohydromonas lata</name>
    <dbReference type="NCBI Taxonomy" id="45677"/>
    <lineage>
        <taxon>Bacteria</taxon>
        <taxon>Pseudomonadati</taxon>
        <taxon>Pseudomonadota</taxon>
        <taxon>Betaproteobacteria</taxon>
        <taxon>Burkholderiales</taxon>
        <taxon>Sphaerotilaceae</taxon>
        <taxon>Azohydromonas</taxon>
    </lineage>
</organism>
<comment type="caution">
    <text evidence="2">The sequence shown here is derived from an EMBL/GenBank/DDBJ whole genome shotgun (WGS) entry which is preliminary data.</text>
</comment>
<reference evidence="2 3" key="1">
    <citation type="submission" date="2023-11" db="EMBL/GenBank/DDBJ databases">
        <title>Draft genome of Azohydromonas lata strain H1 (DSM1123), a polyhydroxyalkanoate producer.</title>
        <authorList>
            <person name="Traversa D."/>
            <person name="D'Addabbo P."/>
            <person name="Pazzani C."/>
            <person name="Manzari C."/>
            <person name="Chiara M."/>
            <person name="Scrascia M."/>
        </authorList>
    </citation>
    <scope>NUCLEOTIDE SEQUENCE [LARGE SCALE GENOMIC DNA]</scope>
    <source>
        <strain evidence="2 3">H1</strain>
    </source>
</reference>
<dbReference type="SMART" id="SM00267">
    <property type="entry name" value="GGDEF"/>
    <property type="match status" value="1"/>
</dbReference>
<feature type="domain" description="GGDEF" evidence="1">
    <location>
        <begin position="157"/>
        <end position="290"/>
    </location>
</feature>
<dbReference type="SUPFAM" id="SSF55073">
    <property type="entry name" value="Nucleotide cyclase"/>
    <property type="match status" value="1"/>
</dbReference>
<dbReference type="InterPro" id="IPR050706">
    <property type="entry name" value="Cyclic-di-GMP_PDE-like"/>
</dbReference>
<dbReference type="Proteomes" id="UP001293718">
    <property type="component" value="Unassembled WGS sequence"/>
</dbReference>
<keyword evidence="3" id="KW-1185">Reference proteome</keyword>
<dbReference type="PANTHER" id="PTHR33121">
    <property type="entry name" value="CYCLIC DI-GMP PHOSPHODIESTERASE PDEF"/>
    <property type="match status" value="1"/>
</dbReference>
<dbReference type="InterPro" id="IPR000160">
    <property type="entry name" value="GGDEF_dom"/>
</dbReference>
<protein>
    <submittedName>
        <fullName evidence="2">GGDEF domain-containing protein</fullName>
    </submittedName>
</protein>
<evidence type="ECO:0000313" key="2">
    <source>
        <dbReference type="EMBL" id="MDZ5459041.1"/>
    </source>
</evidence>
<dbReference type="PROSITE" id="PS50887">
    <property type="entry name" value="GGDEF"/>
    <property type="match status" value="1"/>
</dbReference>
<sequence length="301" mass="31500">MKLLRVITVAVPSPQLPAEPWGGFEFQPCDDLDAALAALQQQPADALWVRVADTAALHELQHWSALSAAVGECALVASLPQPADGLALVGRGAQDLLPLHAGAGDVARALRLAVERKRIERAARGTFATDVATGLPNREQLIEHVSHLLALREREPAPMALLAVRVEGFATVQARLGGESAPVLRRKVAVRLRAGLRASDVVAAIAPDTFAVLLAWIDAPGDARKVADKLLETLQRPFSLQGEAVAVGVALGVSLSPGDGRDAAELLRRSVALAAAAPAVGRAGYANFSERGAQPAANDEE</sequence>
<dbReference type="EMBL" id="JAXOJX010000038">
    <property type="protein sequence ID" value="MDZ5459041.1"/>
    <property type="molecule type" value="Genomic_DNA"/>
</dbReference>
<dbReference type="Gene3D" id="3.30.70.270">
    <property type="match status" value="1"/>
</dbReference>
<evidence type="ECO:0000313" key="3">
    <source>
        <dbReference type="Proteomes" id="UP001293718"/>
    </source>
</evidence>
<gene>
    <name evidence="2" type="ORF">SM757_20905</name>
</gene>
<dbReference type="RefSeq" id="WP_066333864.1">
    <property type="nucleotide sequence ID" value="NZ_JAXOJX010000038.1"/>
</dbReference>
<dbReference type="Pfam" id="PF00990">
    <property type="entry name" value="GGDEF"/>
    <property type="match status" value="1"/>
</dbReference>
<dbReference type="PANTHER" id="PTHR33121:SF70">
    <property type="entry name" value="SIGNALING PROTEIN YKOW"/>
    <property type="match status" value="1"/>
</dbReference>